<sequence length="108" mass="12310">MQFLTGFLDLQLRVAQREVDRGHRLVRSGIESIQRVTEPGRRDVILRRQLHAPPNRPPRSLRVAWSWDGTEKKRWLAAVTPRLMTVVLLGGIVPIMAMTRDSACMAVV</sequence>
<name>A0A365R191_9BURK</name>
<gene>
    <name evidence="1" type="ORF">DPV79_03260</name>
</gene>
<dbReference type="AlphaFoldDB" id="A0A365R191"/>
<accession>A0A365R191</accession>
<dbReference type="EMBL" id="QMFZ01000002">
    <property type="protein sequence ID" value="RBB42241.1"/>
    <property type="molecule type" value="Genomic_DNA"/>
</dbReference>
<proteinExistence type="predicted"/>
<keyword evidence="2" id="KW-1185">Reference proteome</keyword>
<reference evidence="1 2" key="1">
    <citation type="submission" date="2018-06" db="EMBL/GenBank/DDBJ databases">
        <title>Draft genome sequence of Burkholderia reimsis strain BE51 isolated from a French agricultural soil.</title>
        <authorList>
            <person name="Esmaeel Q."/>
        </authorList>
    </citation>
    <scope>NUCLEOTIDE SEQUENCE [LARGE SCALE GENOMIC DNA]</scope>
    <source>
        <strain evidence="1 2">BE51</strain>
    </source>
</reference>
<evidence type="ECO:0000313" key="1">
    <source>
        <dbReference type="EMBL" id="RBB42241.1"/>
    </source>
</evidence>
<protein>
    <submittedName>
        <fullName evidence="1">Uncharacterized protein</fullName>
    </submittedName>
</protein>
<dbReference type="Proteomes" id="UP000252458">
    <property type="component" value="Unassembled WGS sequence"/>
</dbReference>
<organism evidence="1 2">
    <name type="scientific">Burkholderia reimsis</name>
    <dbReference type="NCBI Taxonomy" id="2234132"/>
    <lineage>
        <taxon>Bacteria</taxon>
        <taxon>Pseudomonadati</taxon>
        <taxon>Pseudomonadota</taxon>
        <taxon>Betaproteobacteria</taxon>
        <taxon>Burkholderiales</taxon>
        <taxon>Burkholderiaceae</taxon>
        <taxon>Burkholderia</taxon>
    </lineage>
</organism>
<comment type="caution">
    <text evidence="1">The sequence shown here is derived from an EMBL/GenBank/DDBJ whole genome shotgun (WGS) entry which is preliminary data.</text>
</comment>
<evidence type="ECO:0000313" key="2">
    <source>
        <dbReference type="Proteomes" id="UP000252458"/>
    </source>
</evidence>